<dbReference type="Pfam" id="PF10326">
    <property type="entry name" value="7TM_GPCR_Str"/>
    <property type="match status" value="1"/>
</dbReference>
<evidence type="ECO:0000313" key="2">
    <source>
        <dbReference type="Proteomes" id="UP000050794"/>
    </source>
</evidence>
<protein>
    <submittedName>
        <fullName evidence="3">G protein-coupled receptor</fullName>
    </submittedName>
</protein>
<keyword evidence="1" id="KW-1133">Transmembrane helix</keyword>
<dbReference type="Proteomes" id="UP000050794">
    <property type="component" value="Unassembled WGS sequence"/>
</dbReference>
<organism evidence="2 3">
    <name type="scientific">Toxocara canis</name>
    <name type="common">Canine roundworm</name>
    <dbReference type="NCBI Taxonomy" id="6265"/>
    <lineage>
        <taxon>Eukaryota</taxon>
        <taxon>Metazoa</taxon>
        <taxon>Ecdysozoa</taxon>
        <taxon>Nematoda</taxon>
        <taxon>Chromadorea</taxon>
        <taxon>Rhabditida</taxon>
        <taxon>Spirurina</taxon>
        <taxon>Ascaridomorpha</taxon>
        <taxon>Ascaridoidea</taxon>
        <taxon>Toxocaridae</taxon>
        <taxon>Toxocara</taxon>
    </lineage>
</organism>
<dbReference type="InterPro" id="IPR019428">
    <property type="entry name" value="7TM_GPCR_serpentine_rcpt_Str"/>
</dbReference>
<evidence type="ECO:0000313" key="3">
    <source>
        <dbReference type="WBParaSite" id="TCNE_0000259501-mRNA-1"/>
    </source>
</evidence>
<name>A0A183U275_TOXCA</name>
<keyword evidence="1" id="KW-0472">Membrane</keyword>
<reference evidence="3" key="1">
    <citation type="submission" date="2016-06" db="UniProtKB">
        <authorList>
            <consortium name="WormBaseParasite"/>
        </authorList>
    </citation>
    <scope>IDENTIFICATION</scope>
</reference>
<feature type="transmembrane region" description="Helical" evidence="1">
    <location>
        <begin position="42"/>
        <end position="67"/>
    </location>
</feature>
<dbReference type="AlphaFoldDB" id="A0A183U275"/>
<dbReference type="WBParaSite" id="TCNE_0000259501-mRNA-1">
    <property type="protein sequence ID" value="TCNE_0000259501-mRNA-1"/>
    <property type="gene ID" value="TCNE_0000259501"/>
</dbReference>
<keyword evidence="2" id="KW-1185">Reference proteome</keyword>
<sequence>LGRWATFYCVTVTNCYSLYYDCNDSGQSTSLFGDLMYTNHNVYYVASMFGSALCAGYVIAITLSIAISREIKRLKTLCSKKTIELQNRLLRALILQVRCSVIGLIEIKRTTQIEPKNNAQPLEIILHWS</sequence>
<keyword evidence="1" id="KW-0812">Transmembrane</keyword>
<proteinExistence type="predicted"/>
<evidence type="ECO:0000256" key="1">
    <source>
        <dbReference type="SAM" id="Phobius"/>
    </source>
</evidence>
<accession>A0A183U275</accession>